<dbReference type="RefSeq" id="XP_002733944.1">
    <property type="nucleotide sequence ID" value="XM_002733898.1"/>
</dbReference>
<proteinExistence type="predicted"/>
<dbReference type="Pfam" id="PF02995">
    <property type="entry name" value="DUF229"/>
    <property type="match status" value="1"/>
</dbReference>
<gene>
    <name evidence="4" type="primary">LOC100371256</name>
</gene>
<feature type="chain" id="PRO_5046921882" evidence="2">
    <location>
        <begin position="24"/>
        <end position="769"/>
    </location>
</feature>
<sequence length="769" mass="87956">MTSSRPLLVIITAIGIVLILINMQQLGPPAPVQCTCHCDKTTYNDHVISPVRRFEENHWQHVGRPGGRYENDVINRKTVENKNISIDDSRELSHAIKKDKQHEHSFKNVQKLVSSTDTTANTQNENNVKSRSMKGDIPSQHTSLDIENEPVCQIPELNPYHRSINHLIEVKEPLNCESINGHADLTYLTETGSLYINHTVLAGRNLTLCSYSYVLREDDAITYFSNTTVTKFKNGTDFRKDFLLIDKIAMDYVAVVCVFDAMENDFDSVNYEMHSGIAPNHDALNWAKTSNPMPKTALDVNIIALGLESTSHMNFLRQMPKSYRYLTEIMEAVVLEGYNIVGDATSEALIPMLTGEKWEDLPETRQGHDGARSVEVYPLVWKKYKERGYVTLLAEDSPHISSFNRQFVGFNEQPTDHYMRTYWLKSVDLTPDYNCIVNPKICEGARREHDVMFNYLKEFQTKYDPWVRKFGFMFLTELSHDNINNLGWADSDLQRYLKSLYEGGHLENTIHFLFGDHGARYSGIRNTMQGKLEERLPFMSVFIPKKLRDSHPEMYEHLQENAEKLTTPFDIHATFKHVLDYSNDTVSGRGISLFKKIPLSRTCEDAGVDTHWCTCLKWIPMSTGSMEIRRSAAALINRVNDITELAREHCALLSIHNIARGDMSVPNDKVLRYTGSIDDDQSLPGFGEHANVNINDMNIDYQVTIETIPGHALFEGTIRMDHVNNGEQRYDVSQDISRINMYGSQPKCISDKYPDIAKYCYCKDNIESK</sequence>
<feature type="region of interest" description="Disordered" evidence="1">
    <location>
        <begin position="115"/>
        <end position="138"/>
    </location>
</feature>
<keyword evidence="3" id="KW-1185">Reference proteome</keyword>
<dbReference type="GeneID" id="100371256"/>
<feature type="compositionally biased region" description="Polar residues" evidence="1">
    <location>
        <begin position="115"/>
        <end position="130"/>
    </location>
</feature>
<evidence type="ECO:0000313" key="4">
    <source>
        <dbReference type="RefSeq" id="XP_002733944.1"/>
    </source>
</evidence>
<accession>A0ABM0GNM8</accession>
<evidence type="ECO:0000313" key="3">
    <source>
        <dbReference type="Proteomes" id="UP000694865"/>
    </source>
</evidence>
<protein>
    <submittedName>
        <fullName evidence="4">Uncharacterized protein LOC100371256</fullName>
    </submittedName>
</protein>
<reference evidence="4" key="1">
    <citation type="submission" date="2025-08" db="UniProtKB">
        <authorList>
            <consortium name="RefSeq"/>
        </authorList>
    </citation>
    <scope>IDENTIFICATION</scope>
    <source>
        <tissue evidence="4">Testes</tissue>
    </source>
</reference>
<dbReference type="Proteomes" id="UP000694865">
    <property type="component" value="Unplaced"/>
</dbReference>
<dbReference type="PANTHER" id="PTHR10974">
    <property type="entry name" value="FI08016P-RELATED"/>
    <property type="match status" value="1"/>
</dbReference>
<evidence type="ECO:0000256" key="1">
    <source>
        <dbReference type="SAM" id="MobiDB-lite"/>
    </source>
</evidence>
<feature type="signal peptide" evidence="2">
    <location>
        <begin position="1"/>
        <end position="23"/>
    </location>
</feature>
<name>A0ABM0GNM8_SACKO</name>
<organism evidence="3 4">
    <name type="scientific">Saccoglossus kowalevskii</name>
    <name type="common">Acorn worm</name>
    <dbReference type="NCBI Taxonomy" id="10224"/>
    <lineage>
        <taxon>Eukaryota</taxon>
        <taxon>Metazoa</taxon>
        <taxon>Hemichordata</taxon>
        <taxon>Enteropneusta</taxon>
        <taxon>Harrimaniidae</taxon>
        <taxon>Saccoglossus</taxon>
    </lineage>
</organism>
<dbReference type="InterPro" id="IPR004245">
    <property type="entry name" value="DUF229"/>
</dbReference>
<dbReference type="SUPFAM" id="SSF53649">
    <property type="entry name" value="Alkaline phosphatase-like"/>
    <property type="match status" value="1"/>
</dbReference>
<evidence type="ECO:0000256" key="2">
    <source>
        <dbReference type="SAM" id="SignalP"/>
    </source>
</evidence>
<keyword evidence="2" id="KW-0732">Signal</keyword>
<dbReference type="CDD" id="cd16021">
    <property type="entry name" value="ALP_like"/>
    <property type="match status" value="1"/>
</dbReference>
<dbReference type="Gene3D" id="3.40.720.10">
    <property type="entry name" value="Alkaline Phosphatase, subunit A"/>
    <property type="match status" value="1"/>
</dbReference>
<dbReference type="PANTHER" id="PTHR10974:SF1">
    <property type="entry name" value="FI08016P-RELATED"/>
    <property type="match status" value="1"/>
</dbReference>
<dbReference type="InterPro" id="IPR017850">
    <property type="entry name" value="Alkaline_phosphatase_core_sf"/>
</dbReference>